<feature type="transmembrane region" description="Helical" evidence="1">
    <location>
        <begin position="79"/>
        <end position="100"/>
    </location>
</feature>
<dbReference type="InterPro" id="IPR029052">
    <property type="entry name" value="Metallo-depent_PP-like"/>
</dbReference>
<dbReference type="PANTHER" id="PTHR31302:SF0">
    <property type="entry name" value="TRANSMEMBRANE PROTEIN WITH METALLOPHOSPHOESTERASE DOMAIN"/>
    <property type="match status" value="1"/>
</dbReference>
<sequence length="359" mass="39610">LPGTGVVLVVLWAVGEYNNLGWLSLPARTLTAIVFVLEVALMLSLPFSGLLHGLNHLLEKKARRRSEERSPEFDHRRRLLLKGAAAAIPLATLATSARGITRAYAPARVYLRPMAIPDLPAELEGFRIFHLSDLHLGHYVTLEHLAQAVTLAQPLQPHLTLVTGDVSDDLSELPTALNLIYDLKPPYGTLASLGNHEYFRGIKRVRQIFDQSPVPLLVNNSTRFHVSGQPLFVGAIDDPRSMMTSHDEFFRRTVTETLAPVSGADTVVLMSHRPNVFDFAAVRGVHLTLSGHTHGGQIGFMGRSVFELHASGNYLWGEYTIGTARLYTSSGAGHWFPFRLGCPTEAPVIELRRFVNSMS</sequence>
<dbReference type="Proteomes" id="UP000250918">
    <property type="component" value="Unassembled WGS sequence"/>
</dbReference>
<protein>
    <recommendedName>
        <fullName evidence="2">Calcineurin-like phosphoesterase domain-containing protein</fullName>
    </recommendedName>
</protein>
<dbReference type="Pfam" id="PF00149">
    <property type="entry name" value="Metallophos"/>
    <property type="match status" value="1"/>
</dbReference>
<dbReference type="Gene3D" id="3.60.21.10">
    <property type="match status" value="1"/>
</dbReference>
<organism evidence="3 4">
    <name type="scientific">candidate division GN15 bacterium</name>
    <dbReference type="NCBI Taxonomy" id="2072418"/>
    <lineage>
        <taxon>Bacteria</taxon>
        <taxon>candidate division GN15</taxon>
    </lineage>
</organism>
<keyword evidence="1" id="KW-0472">Membrane</keyword>
<evidence type="ECO:0000313" key="3">
    <source>
        <dbReference type="EMBL" id="PWB74650.1"/>
    </source>
</evidence>
<evidence type="ECO:0000313" key="4">
    <source>
        <dbReference type="Proteomes" id="UP000250918"/>
    </source>
</evidence>
<keyword evidence="1" id="KW-1133">Transmembrane helix</keyword>
<dbReference type="GO" id="GO:0016787">
    <property type="term" value="F:hydrolase activity"/>
    <property type="evidence" value="ECO:0007669"/>
    <property type="project" value="InterPro"/>
</dbReference>
<comment type="caution">
    <text evidence="3">The sequence shown here is derived from an EMBL/GenBank/DDBJ whole genome shotgun (WGS) entry which is preliminary data.</text>
</comment>
<proteinExistence type="predicted"/>
<feature type="transmembrane region" description="Helical" evidence="1">
    <location>
        <begin position="32"/>
        <end position="58"/>
    </location>
</feature>
<evidence type="ECO:0000259" key="2">
    <source>
        <dbReference type="Pfam" id="PF00149"/>
    </source>
</evidence>
<keyword evidence="1" id="KW-0812">Transmembrane</keyword>
<feature type="non-terminal residue" evidence="3">
    <location>
        <position position="1"/>
    </location>
</feature>
<evidence type="ECO:0000256" key="1">
    <source>
        <dbReference type="SAM" id="Phobius"/>
    </source>
</evidence>
<feature type="domain" description="Calcineurin-like phosphoesterase" evidence="2">
    <location>
        <begin position="126"/>
        <end position="295"/>
    </location>
</feature>
<dbReference type="InterPro" id="IPR051158">
    <property type="entry name" value="Metallophosphoesterase_sf"/>
</dbReference>
<dbReference type="PANTHER" id="PTHR31302">
    <property type="entry name" value="TRANSMEMBRANE PROTEIN WITH METALLOPHOSPHOESTERASE DOMAIN-RELATED"/>
    <property type="match status" value="1"/>
</dbReference>
<name>A0A855X4C4_9BACT</name>
<accession>A0A855X4C4</accession>
<dbReference type="EMBL" id="PQAP01000025">
    <property type="protein sequence ID" value="PWB74650.1"/>
    <property type="molecule type" value="Genomic_DNA"/>
</dbReference>
<gene>
    <name evidence="3" type="ORF">C3F09_03695</name>
</gene>
<dbReference type="SUPFAM" id="SSF56300">
    <property type="entry name" value="Metallo-dependent phosphatases"/>
    <property type="match status" value="1"/>
</dbReference>
<dbReference type="AlphaFoldDB" id="A0A855X4C4"/>
<dbReference type="InterPro" id="IPR004843">
    <property type="entry name" value="Calcineurin-like_PHP"/>
</dbReference>
<reference evidence="3 4" key="1">
    <citation type="journal article" date="2018" name="ISME J.">
        <title>A methanotrophic archaeon couples anaerobic oxidation of methane to Fe(III) reduction.</title>
        <authorList>
            <person name="Cai C."/>
            <person name="Leu A.O."/>
            <person name="Xie G.J."/>
            <person name="Guo J."/>
            <person name="Feng Y."/>
            <person name="Zhao J.X."/>
            <person name="Tyson G.W."/>
            <person name="Yuan Z."/>
            <person name="Hu S."/>
        </authorList>
    </citation>
    <scope>NUCLEOTIDE SEQUENCE [LARGE SCALE GENOMIC DNA]</scope>
    <source>
        <strain evidence="3">FeB_12</strain>
    </source>
</reference>